<evidence type="ECO:0000313" key="3">
    <source>
        <dbReference type="Proteomes" id="UP000006967"/>
    </source>
</evidence>
<evidence type="ECO:0008006" key="4">
    <source>
        <dbReference type="Google" id="ProtNLM"/>
    </source>
</evidence>
<accession>A0A9W5KTZ6</accession>
<comment type="caution">
    <text evidence="2">The sequence shown here is derived from an EMBL/GenBank/DDBJ whole genome shotgun (WGS) entry which is preliminary data.</text>
</comment>
<gene>
    <name evidence="2" type="ORF">IK5_04405</name>
</gene>
<keyword evidence="1" id="KW-1133">Transmembrane helix</keyword>
<keyword evidence="1" id="KW-0472">Membrane</keyword>
<dbReference type="PANTHER" id="PTHR46795">
    <property type="entry name" value="ABC TRANSPORTER PERMEASE-RELATED-RELATED"/>
    <property type="match status" value="1"/>
</dbReference>
<dbReference type="EMBL" id="AHFG01000049">
    <property type="protein sequence ID" value="EJR69814.1"/>
    <property type="molecule type" value="Genomic_DNA"/>
</dbReference>
<evidence type="ECO:0000313" key="2">
    <source>
        <dbReference type="EMBL" id="EJR69814.1"/>
    </source>
</evidence>
<feature type="transmembrane region" description="Helical" evidence="1">
    <location>
        <begin position="39"/>
        <end position="60"/>
    </location>
</feature>
<protein>
    <recommendedName>
        <fullName evidence="4">ABC3 transporter permease protein domain-containing protein</fullName>
    </recommendedName>
</protein>
<name>A0A9W5KTZ6_BACCE</name>
<sequence>MKKAIAKQMRFIFFIPLVVGILHTLFALTGLATVLPYEIAVPLLISIGVYSVIYIGYYLLTVRAYFGIVSK</sequence>
<dbReference type="InterPro" id="IPR052536">
    <property type="entry name" value="ABC-4_Integral_Memb_Prot"/>
</dbReference>
<dbReference type="PANTHER" id="PTHR46795:SF3">
    <property type="entry name" value="ABC TRANSPORTER PERMEASE"/>
    <property type="match status" value="1"/>
</dbReference>
<proteinExistence type="predicted"/>
<dbReference type="Proteomes" id="UP000006967">
    <property type="component" value="Unassembled WGS sequence"/>
</dbReference>
<reference evidence="2 3" key="1">
    <citation type="submission" date="2012-04" db="EMBL/GenBank/DDBJ databases">
        <title>The Genome Sequence of Bacillus cereus VD154.</title>
        <authorList>
            <consortium name="The Broad Institute Genome Sequencing Platform"/>
            <consortium name="The Broad Institute Genome Sequencing Center for Infectious Disease"/>
            <person name="Feldgarden M."/>
            <person name="Van der Auwera G.A."/>
            <person name="Mahillon J."/>
            <person name="Duprez V."/>
            <person name="Timmery S."/>
            <person name="Mattelet C."/>
            <person name="Dierick K."/>
            <person name="Sun M."/>
            <person name="Yu Z."/>
            <person name="Zhu L."/>
            <person name="Hu X."/>
            <person name="Shank E.B."/>
            <person name="Swiecicka I."/>
            <person name="Hansen B.M."/>
            <person name="Andrup L."/>
            <person name="Young S.K."/>
            <person name="Zeng Q."/>
            <person name="Gargeya S."/>
            <person name="Fitzgerald M."/>
            <person name="Haas B."/>
            <person name="Abouelleil A."/>
            <person name="Alvarado L."/>
            <person name="Arachchi H.M."/>
            <person name="Berlin A."/>
            <person name="Chapman S.B."/>
            <person name="Goldberg J."/>
            <person name="Griggs A."/>
            <person name="Gujja S."/>
            <person name="Hansen M."/>
            <person name="Howarth C."/>
            <person name="Imamovic A."/>
            <person name="Larimer J."/>
            <person name="McCowen C."/>
            <person name="Montmayeur A."/>
            <person name="Murphy C."/>
            <person name="Neiman D."/>
            <person name="Pearson M."/>
            <person name="Priest M."/>
            <person name="Roberts A."/>
            <person name="Saif S."/>
            <person name="Shea T."/>
            <person name="Sisk P."/>
            <person name="Sykes S."/>
            <person name="Wortman J."/>
            <person name="Nusbaum C."/>
            <person name="Birren B."/>
        </authorList>
    </citation>
    <scope>NUCLEOTIDE SEQUENCE [LARGE SCALE GENOMIC DNA]</scope>
    <source>
        <strain evidence="2 3">VD154</strain>
    </source>
</reference>
<keyword evidence="1" id="KW-0812">Transmembrane</keyword>
<evidence type="ECO:0000256" key="1">
    <source>
        <dbReference type="SAM" id="Phobius"/>
    </source>
</evidence>
<feature type="transmembrane region" description="Helical" evidence="1">
    <location>
        <begin position="12"/>
        <end position="33"/>
    </location>
</feature>
<dbReference type="AlphaFoldDB" id="A0A9W5KTZ6"/>
<organism evidence="2 3">
    <name type="scientific">Bacillus cereus VD154</name>
    <dbReference type="NCBI Taxonomy" id="1053238"/>
    <lineage>
        <taxon>Bacteria</taxon>
        <taxon>Bacillati</taxon>
        <taxon>Bacillota</taxon>
        <taxon>Bacilli</taxon>
        <taxon>Bacillales</taxon>
        <taxon>Bacillaceae</taxon>
        <taxon>Bacillus</taxon>
        <taxon>Bacillus cereus group</taxon>
    </lineage>
</organism>